<dbReference type="Proteomes" id="UP000266305">
    <property type="component" value="Unassembled WGS sequence"/>
</dbReference>
<name>A0AAX1UH16_CERSP</name>
<evidence type="ECO:0000313" key="4">
    <source>
        <dbReference type="Proteomes" id="UP000266305"/>
    </source>
</evidence>
<evidence type="ECO:0000256" key="2">
    <source>
        <dbReference type="SAM" id="SignalP"/>
    </source>
</evidence>
<dbReference type="EMBL" id="QWGP01000026">
    <property type="protein sequence ID" value="RHZ92149.1"/>
    <property type="molecule type" value="Genomic_DNA"/>
</dbReference>
<dbReference type="AlphaFoldDB" id="A0AAX1UH16"/>
<dbReference type="RefSeq" id="WP_119000984.1">
    <property type="nucleotide sequence ID" value="NZ_QWGP01000026.1"/>
</dbReference>
<reference evidence="3 4" key="1">
    <citation type="submission" date="2018-08" db="EMBL/GenBank/DDBJ databases">
        <title>Draft genome sequence of Rhodobacter sphaeroides FY.</title>
        <authorList>
            <person name="Rayyan A."/>
            <person name="Meyer T.E."/>
            <person name="Kyndt J.A."/>
        </authorList>
    </citation>
    <scope>NUCLEOTIDE SEQUENCE [LARGE SCALE GENOMIC DNA]</scope>
    <source>
        <strain evidence="3 4">FY</strain>
    </source>
</reference>
<feature type="region of interest" description="Disordered" evidence="1">
    <location>
        <begin position="27"/>
        <end position="72"/>
    </location>
</feature>
<evidence type="ECO:0000313" key="3">
    <source>
        <dbReference type="EMBL" id="RHZ92149.1"/>
    </source>
</evidence>
<gene>
    <name evidence="3" type="ORF">D1114_18140</name>
</gene>
<keyword evidence="2" id="KW-0732">Signal</keyword>
<evidence type="ECO:0008006" key="5">
    <source>
        <dbReference type="Google" id="ProtNLM"/>
    </source>
</evidence>
<evidence type="ECO:0000256" key="1">
    <source>
        <dbReference type="SAM" id="MobiDB-lite"/>
    </source>
</evidence>
<organism evidence="3 4">
    <name type="scientific">Cereibacter sphaeroides</name>
    <name type="common">Rhodobacter sphaeroides</name>
    <dbReference type="NCBI Taxonomy" id="1063"/>
    <lineage>
        <taxon>Bacteria</taxon>
        <taxon>Pseudomonadati</taxon>
        <taxon>Pseudomonadota</taxon>
        <taxon>Alphaproteobacteria</taxon>
        <taxon>Rhodobacterales</taxon>
        <taxon>Paracoccaceae</taxon>
        <taxon>Cereibacter</taxon>
    </lineage>
</organism>
<feature type="compositionally biased region" description="Pro residues" evidence="1">
    <location>
        <begin position="49"/>
        <end position="58"/>
    </location>
</feature>
<feature type="signal peptide" evidence="2">
    <location>
        <begin position="1"/>
        <end position="22"/>
    </location>
</feature>
<dbReference type="PROSITE" id="PS51257">
    <property type="entry name" value="PROKAR_LIPOPROTEIN"/>
    <property type="match status" value="1"/>
</dbReference>
<protein>
    <recommendedName>
        <fullName evidence="5">Lipoprotein</fullName>
    </recommendedName>
</protein>
<feature type="chain" id="PRO_5043500212" description="Lipoprotein" evidence="2">
    <location>
        <begin position="23"/>
        <end position="148"/>
    </location>
</feature>
<proteinExistence type="predicted"/>
<comment type="caution">
    <text evidence="3">The sequence shown here is derived from an EMBL/GenBank/DDBJ whole genome shotgun (WGS) entry which is preliminary data.</text>
</comment>
<accession>A0AAX1UH16</accession>
<sequence length="148" mass="15156">MRRPLLLLALLALGACRFGADAGGPPALDPQPLAAPPVEVTTLTDPAPAAVPPAPGPESAPETTAEPPPAVVSPSQLACEKAGGSYVAVKALFTCVKTPSDAGRRCDRESDCSGRCLARSQTCAPLDPLLGCNDILDDEGRRITLCLD</sequence>